<dbReference type="HOGENOM" id="CLU_806164_0_0_11"/>
<dbReference type="EMBL" id="CP003876">
    <property type="protein sequence ID" value="AFU02214.1"/>
    <property type="molecule type" value="Genomic_DNA"/>
</dbReference>
<gene>
    <name evidence="2" type="ORF">O3I_021275</name>
</gene>
<dbReference type="Proteomes" id="UP000006304">
    <property type="component" value="Chromosome"/>
</dbReference>
<feature type="transmembrane region" description="Helical" evidence="1">
    <location>
        <begin position="87"/>
        <end position="106"/>
    </location>
</feature>
<protein>
    <submittedName>
        <fullName evidence="2">Uncharacterized protein</fullName>
    </submittedName>
</protein>
<dbReference type="KEGG" id="nbr:O3I_021275"/>
<keyword evidence="3" id="KW-1185">Reference proteome</keyword>
<evidence type="ECO:0000256" key="1">
    <source>
        <dbReference type="SAM" id="Phobius"/>
    </source>
</evidence>
<sequence>MPTLQPWQRFGGSHAAWIVFAVAVLAGLSVLLSVTFADACYYLECRNTLAPYSLSLGMTAAGVGLSLIVGAVLLYRTGRHGRPRFKWAVIAAAGVFVSSCSGWQLMTVAPFDDRPALTREARDIATVLGRLPGVHRVSTEIDGLFSTVVVLSGEASAAQAKAVIEAFRDQVGAATDFAQWETELEVRREQSGSSFRAGKPGFVEAPDRAGLWFALTEALPEDEVKWTYRTWAHYSYGSSDQFERGDVGVGDISVKLMRASDFGGVTDTYRRLMQEFPGLSGARWQIGPAAAGSGSLSVANRYPTELEFSVWQRLNEDRSMPHSVLMASGTALPARPPRPQVTEQLHSGNLDDARVLAEQHLPIVAELGAPEIDYLVTTDPDDYFTPEGLRRICLEPSLSMTVTNRAYPANHPPASAAEPFSVRYRTC</sequence>
<keyword evidence="1" id="KW-0812">Transmembrane</keyword>
<accession>K0EYT7</accession>
<organism evidence="2 3">
    <name type="scientific">Nocardia brasiliensis (strain ATCC 700358 / HUJEG-1)</name>
    <dbReference type="NCBI Taxonomy" id="1133849"/>
    <lineage>
        <taxon>Bacteria</taxon>
        <taxon>Bacillati</taxon>
        <taxon>Actinomycetota</taxon>
        <taxon>Actinomycetes</taxon>
        <taxon>Mycobacteriales</taxon>
        <taxon>Nocardiaceae</taxon>
        <taxon>Nocardia</taxon>
    </lineage>
</organism>
<feature type="transmembrane region" description="Helical" evidence="1">
    <location>
        <begin position="15"/>
        <end position="37"/>
    </location>
</feature>
<reference evidence="2 3" key="1">
    <citation type="journal article" date="2012" name="J. Bacteriol.">
        <title>Complete genome sequence of Nocardia brasiliensis HUJEG-1.</title>
        <authorList>
            <person name="Vera-Cabrera L."/>
            <person name="Ortiz-Lopez R."/>
            <person name="Elizondo-Gonzalez R."/>
            <person name="Perez-Maya A.A."/>
            <person name="Ocampo-Candiani J."/>
        </authorList>
    </citation>
    <scope>NUCLEOTIDE SEQUENCE [LARGE SCALE GENOMIC DNA]</scope>
    <source>
        <strain evidence="3">ATCC 700358</strain>
    </source>
</reference>
<feature type="transmembrane region" description="Helical" evidence="1">
    <location>
        <begin position="49"/>
        <end position="75"/>
    </location>
</feature>
<dbReference type="eggNOG" id="ENOG5031F4R">
    <property type="taxonomic scope" value="Bacteria"/>
</dbReference>
<evidence type="ECO:0000313" key="2">
    <source>
        <dbReference type="EMBL" id="AFU02214.1"/>
    </source>
</evidence>
<dbReference type="RefSeq" id="WP_014985069.1">
    <property type="nucleotide sequence ID" value="NC_018681.1"/>
</dbReference>
<dbReference type="AlphaFoldDB" id="K0EYT7"/>
<proteinExistence type="predicted"/>
<name>K0EYT7_NOCB7</name>
<keyword evidence="1" id="KW-0472">Membrane</keyword>
<dbReference type="STRING" id="1133849.O3I_021275"/>
<evidence type="ECO:0000313" key="3">
    <source>
        <dbReference type="Proteomes" id="UP000006304"/>
    </source>
</evidence>
<keyword evidence="1" id="KW-1133">Transmembrane helix</keyword>